<evidence type="ECO:0000256" key="2">
    <source>
        <dbReference type="ARBA" id="ARBA00022525"/>
    </source>
</evidence>
<evidence type="ECO:0000256" key="4">
    <source>
        <dbReference type="SAM" id="SignalP"/>
    </source>
</evidence>
<name>B2D2C4_ORNCO</name>
<feature type="compositionally biased region" description="Basic and acidic residues" evidence="3">
    <location>
        <begin position="91"/>
        <end position="103"/>
    </location>
</feature>
<dbReference type="Pfam" id="PF07771">
    <property type="entry name" value="TSGP1"/>
    <property type="match status" value="1"/>
</dbReference>
<evidence type="ECO:0000256" key="1">
    <source>
        <dbReference type="ARBA" id="ARBA00004613"/>
    </source>
</evidence>
<feature type="compositionally biased region" description="Basic residues" evidence="3">
    <location>
        <begin position="121"/>
        <end position="140"/>
    </location>
</feature>
<reference evidence="5" key="2">
    <citation type="submission" date="2008-03" db="EMBL/GenBank/DDBJ databases">
        <authorList>
            <person name="Li K.S."/>
            <person name="Guan Y."/>
            <person name="Wang J."/>
            <person name="Smith G.J.D."/>
            <person name="Xu K.M."/>
            <person name="Duan L."/>
            <person name="Rahardjo A.P."/>
            <person name="Puthavathana P."/>
            <person name="Buranathai C."/>
            <person name="Nguyen T.D."/>
            <person name="Estoepangestie A.T.S."/>
            <person name="Chaisingh A."/>
            <person name="Auewarakul P."/>
            <person name="Long H.T."/>
            <person name="Hanh N.T.H."/>
            <person name="Lim W."/>
            <person name="Webby R.J."/>
            <person name="Poon L.L.M."/>
            <person name="Chen H."/>
            <person name="Shortridge K.F."/>
            <person name="Yuen K.Y."/>
            <person name="Webster R.G."/>
            <person name="Peiris J.S.M."/>
        </authorList>
    </citation>
    <scope>NUCLEOTIDE SEQUENCE</scope>
    <source>
        <tissue evidence="5">Salivary glands</tissue>
    </source>
</reference>
<dbReference type="InterPro" id="IPR011694">
    <property type="entry name" value="Ixonnexin-like"/>
</dbReference>
<reference evidence="5" key="1">
    <citation type="journal article" date="2008" name="J. Proteomics">
        <title>An insight into the salivary transcriptome and proteome of the soft tick and vector of epizootic bovine abortion, Ornithodoros coriaceus.</title>
        <authorList>
            <person name="Francischetti I.M."/>
            <person name="Meng Z."/>
            <person name="Mans B.J."/>
            <person name="Gudderra N."/>
            <person name="Hall M."/>
            <person name="Veenstra T.D."/>
            <person name="Pham V.M."/>
            <person name="Kotsyfakis M."/>
            <person name="Ribeiro J.M."/>
        </authorList>
    </citation>
    <scope>NUCLEOTIDE SEQUENCE</scope>
    <source>
        <tissue evidence="5">Salivary glands</tissue>
    </source>
</reference>
<feature type="compositionally biased region" description="Basic and acidic residues" evidence="3">
    <location>
        <begin position="171"/>
        <end position="189"/>
    </location>
</feature>
<keyword evidence="2" id="KW-0964">Secreted</keyword>
<feature type="chain" id="PRO_5002775394" evidence="4">
    <location>
        <begin position="23"/>
        <end position="189"/>
    </location>
</feature>
<feature type="compositionally biased region" description="Low complexity" evidence="3">
    <location>
        <begin position="104"/>
        <end position="113"/>
    </location>
</feature>
<dbReference type="AlphaFoldDB" id="B2D2C4"/>
<protein>
    <submittedName>
        <fullName evidence="5">BTSP</fullName>
    </submittedName>
</protein>
<dbReference type="GO" id="GO:0005576">
    <property type="term" value="C:extracellular region"/>
    <property type="evidence" value="ECO:0007669"/>
    <property type="project" value="UniProtKB-SubCell"/>
</dbReference>
<evidence type="ECO:0000256" key="3">
    <source>
        <dbReference type="SAM" id="MobiDB-lite"/>
    </source>
</evidence>
<feature type="region of interest" description="Disordered" evidence="3">
    <location>
        <begin position="79"/>
        <end position="189"/>
    </location>
</feature>
<proteinExistence type="evidence at transcript level"/>
<comment type="subcellular location">
    <subcellularLocation>
        <location evidence="1">Secreted</location>
    </subcellularLocation>
</comment>
<evidence type="ECO:0000313" key="5">
    <source>
        <dbReference type="EMBL" id="ACB70365.1"/>
    </source>
</evidence>
<dbReference type="EMBL" id="EU574858">
    <property type="protein sequence ID" value="ACB70365.1"/>
    <property type="molecule type" value="mRNA"/>
</dbReference>
<organism evidence="5">
    <name type="scientific">Ornithodoros coriaceus</name>
    <name type="common">Soft tick</name>
    <name type="synonym">Argasid tick</name>
    <dbReference type="NCBI Taxonomy" id="92741"/>
    <lineage>
        <taxon>Eukaryota</taxon>
        <taxon>Metazoa</taxon>
        <taxon>Ecdysozoa</taxon>
        <taxon>Arthropoda</taxon>
        <taxon>Chelicerata</taxon>
        <taxon>Arachnida</taxon>
        <taxon>Acari</taxon>
        <taxon>Parasitiformes</taxon>
        <taxon>Ixodida</taxon>
        <taxon>Ixodoidea</taxon>
        <taxon>Argasidae</taxon>
        <taxon>Ornithodorinae</taxon>
        <taxon>Ornithodoros</taxon>
    </lineage>
</organism>
<feature type="compositionally biased region" description="Basic residues" evidence="3">
    <location>
        <begin position="152"/>
        <end position="170"/>
    </location>
</feature>
<keyword evidence="4" id="KW-0732">Signal</keyword>
<sequence length="189" mass="21356">MERGGAVFLVCAALAVIGGVAALEPTVRGCPDRERHEGEPMGACRAYCYFENRMNRWVEAFFVKGTPCTTRTGESGACEEGFCVGGATPTKSKETTGKPKEGVEPTTPKTPVKGPEETTTKKPRKRRRRAEGRRRRNYYKKAKEEEEEEAKGRRRTRATKSRRRRARRRNYHEETKGKEGKETRRGGVC</sequence>
<accession>B2D2C4</accession>
<feature type="signal peptide" evidence="4">
    <location>
        <begin position="1"/>
        <end position="22"/>
    </location>
</feature>